<dbReference type="Proteomes" id="UP000541610">
    <property type="component" value="Unassembled WGS sequence"/>
</dbReference>
<feature type="region of interest" description="Disordered" evidence="1">
    <location>
        <begin position="628"/>
        <end position="649"/>
    </location>
</feature>
<feature type="compositionally biased region" description="Low complexity" evidence="1">
    <location>
        <begin position="524"/>
        <end position="536"/>
    </location>
</feature>
<name>A0A7J6NPS1_PEROL</name>
<feature type="compositionally biased region" description="Basic and acidic residues" evidence="1">
    <location>
        <begin position="703"/>
        <end position="713"/>
    </location>
</feature>
<sequence>MNSDIRRSMMISSGDPAKGGEARRLLQRVRELSRQFKVQDRKKENTELMARLWATLKDCLVFNYGSLDEAVSKLPGSGKKSPSMVASTDLHRILWNVGIQLNGRVVRSIFYSASNGEREITMQTFKTILIANALGTISSGLKTLEANRRRAKAWCGVFIEIMLNACPKNEAFLVQTFNDKISQNLVIHQLRPMLAGMILKQGKDRSTNGVPCCLSYSTFSTACRKLAIFRKHEEPLLRGVFSLARGSTVRCSICGMSISNSRSNITASVEDNTHNISTKVTRVDFMRLLTCLTLLTNMDTDKDDKLRMLVDVHDDDEDRCLYVRQLYSLVKNATSLAACVQRLCAGAAGAGGSDATTDGDDLVIAELDRQQCNRVFVALMRHLTRSTATDFFSFEGQQCLDGLPYNIYALVNSEELLAGLKVSTNDDYSQSLLDHLIPGAVSMKWLISRDTPYATIMRRINVRHVMQKRRKTMRHRLQGLAKLNRTKSYRVDLYYIRRGLQQLGLIPGEMDTTSSSSCHQNCPSPSTSTTDSAIDSDSDWSQFEAAFRESREVEESHLQKFTDKHDENMSTIDREWKPGGGHALSQASPHSVGHTEVGMNVPTLRDLSSITGLQMLTKLGREQTALVTDDDIGKGKPSEDATTGDNGMILTESPSAVLTQEGGGGAAPSSPTFYSDKWQQAGRRLSSARFRSTYSTKLSQSLRKHESSAEVKGKHNPRGRRKSDVTILMELLRPLDDDDDDDEEPPEQGEDEVARQLPDEVFQQPDKLLPATPAEKLGGGRRRRSRMGKWFRNVCRGDLYPARRTLLVVLLILSQTSDAWMFAGVQTVATNAMEASLPVHGCVNHKHHLRDPKSPYPGSDSLIPELTFFTTTSGDIYQPPSYGESAAFDLL</sequence>
<feature type="compositionally biased region" description="Polar residues" evidence="1">
    <location>
        <begin position="692"/>
        <end position="701"/>
    </location>
</feature>
<dbReference type="AlphaFoldDB" id="A0A7J6NPS1"/>
<protein>
    <submittedName>
        <fullName evidence="2">Uncharacterized protein</fullName>
    </submittedName>
</protein>
<accession>A0A7J6NPS1</accession>
<reference evidence="2 3" key="1">
    <citation type="submission" date="2020-04" db="EMBL/GenBank/DDBJ databases">
        <title>Perkinsus olseni comparative genomics.</title>
        <authorList>
            <person name="Bogema D.R."/>
        </authorList>
    </citation>
    <scope>NUCLEOTIDE SEQUENCE [LARGE SCALE GENOMIC DNA]</scope>
    <source>
        <strain evidence="2">00978-12</strain>
    </source>
</reference>
<evidence type="ECO:0000313" key="2">
    <source>
        <dbReference type="EMBL" id="KAF4685864.1"/>
    </source>
</evidence>
<feature type="compositionally biased region" description="Acidic residues" evidence="1">
    <location>
        <begin position="736"/>
        <end position="751"/>
    </location>
</feature>
<proteinExistence type="predicted"/>
<evidence type="ECO:0000313" key="3">
    <source>
        <dbReference type="Proteomes" id="UP000541610"/>
    </source>
</evidence>
<gene>
    <name evidence="2" type="ORF">FOZ60_005972</name>
</gene>
<feature type="region of interest" description="Disordered" evidence="1">
    <location>
        <begin position="1"/>
        <end position="22"/>
    </location>
</feature>
<evidence type="ECO:0000256" key="1">
    <source>
        <dbReference type="SAM" id="MobiDB-lite"/>
    </source>
</evidence>
<organism evidence="2 3">
    <name type="scientific">Perkinsus olseni</name>
    <name type="common">Perkinsus atlanticus</name>
    <dbReference type="NCBI Taxonomy" id="32597"/>
    <lineage>
        <taxon>Eukaryota</taxon>
        <taxon>Sar</taxon>
        <taxon>Alveolata</taxon>
        <taxon>Perkinsozoa</taxon>
        <taxon>Perkinsea</taxon>
        <taxon>Perkinsida</taxon>
        <taxon>Perkinsidae</taxon>
        <taxon>Perkinsus</taxon>
    </lineage>
</organism>
<dbReference type="EMBL" id="JABANP010000245">
    <property type="protein sequence ID" value="KAF4685864.1"/>
    <property type="molecule type" value="Genomic_DNA"/>
</dbReference>
<feature type="region of interest" description="Disordered" evidence="1">
    <location>
        <begin position="514"/>
        <end position="536"/>
    </location>
</feature>
<dbReference type="OrthoDB" id="10408178at2759"/>
<feature type="region of interest" description="Disordered" evidence="1">
    <location>
        <begin position="692"/>
        <end position="783"/>
    </location>
</feature>
<comment type="caution">
    <text evidence="2">The sequence shown here is derived from an EMBL/GenBank/DDBJ whole genome shotgun (WGS) entry which is preliminary data.</text>
</comment>
<feature type="compositionally biased region" description="Polar residues" evidence="1">
    <location>
        <begin position="514"/>
        <end position="523"/>
    </location>
</feature>